<gene>
    <name evidence="4" type="ORF">SD70_30280</name>
</gene>
<organism evidence="4 5">
    <name type="scientific">Gordoniibacillus kamchatkensis</name>
    <dbReference type="NCBI Taxonomy" id="1590651"/>
    <lineage>
        <taxon>Bacteria</taxon>
        <taxon>Bacillati</taxon>
        <taxon>Bacillota</taxon>
        <taxon>Bacilli</taxon>
        <taxon>Bacillales</taxon>
        <taxon>Paenibacillaceae</taxon>
        <taxon>Gordoniibacillus</taxon>
    </lineage>
</organism>
<feature type="domain" description="LiaF transmembrane" evidence="3">
    <location>
        <begin position="12"/>
        <end position="92"/>
    </location>
</feature>
<protein>
    <submittedName>
        <fullName evidence="4">Membrane protein</fullName>
    </submittedName>
</protein>
<keyword evidence="1" id="KW-0812">Transmembrane</keyword>
<dbReference type="InterPro" id="IPR024425">
    <property type="entry name" value="LiaF-like_C"/>
</dbReference>
<dbReference type="InterPro" id="IPR054331">
    <property type="entry name" value="LiaF_TM"/>
</dbReference>
<dbReference type="InterPro" id="IPR047793">
    <property type="entry name" value="LiaF_C"/>
</dbReference>
<feature type="transmembrane region" description="Helical" evidence="1">
    <location>
        <begin position="12"/>
        <end position="44"/>
    </location>
</feature>
<accession>A0ABR5ABV2</accession>
<dbReference type="RefSeq" id="WP_041052301.1">
    <property type="nucleotide sequence ID" value="NZ_JXAK01000091.1"/>
</dbReference>
<keyword evidence="5" id="KW-1185">Reference proteome</keyword>
<reference evidence="4 5" key="1">
    <citation type="submission" date="2014-12" db="EMBL/GenBank/DDBJ databases">
        <title>Draft genome sequence of Paenibacillus kamchatkensis strain B-2647.</title>
        <authorList>
            <person name="Karlyshev A.V."/>
            <person name="Kudryashova E.B."/>
        </authorList>
    </citation>
    <scope>NUCLEOTIDE SEQUENCE [LARGE SCALE GENOMIC DNA]</scope>
    <source>
        <strain evidence="4 5">VKM B-2647</strain>
    </source>
</reference>
<proteinExistence type="predicted"/>
<evidence type="ECO:0000313" key="4">
    <source>
        <dbReference type="EMBL" id="KIL37857.1"/>
    </source>
</evidence>
<dbReference type="EMBL" id="JXAK01000091">
    <property type="protein sequence ID" value="KIL37857.1"/>
    <property type="molecule type" value="Genomic_DNA"/>
</dbReference>
<keyword evidence="1" id="KW-0472">Membrane</keyword>
<comment type="caution">
    <text evidence="4">The sequence shown here is derived from an EMBL/GenBank/DDBJ whole genome shotgun (WGS) entry which is preliminary data.</text>
</comment>
<feature type="domain" description="Cell wall-active antibiotics response LiaF-like C-terminal" evidence="2">
    <location>
        <begin position="106"/>
        <end position="216"/>
    </location>
</feature>
<dbReference type="Pfam" id="PF09922">
    <property type="entry name" value="LiaF-like_C"/>
    <property type="match status" value="1"/>
</dbReference>
<evidence type="ECO:0000259" key="2">
    <source>
        <dbReference type="Pfam" id="PF09922"/>
    </source>
</evidence>
<sequence length="219" mass="24515">MGDDKSKRNRNTALILIGTGVFLLVQHKLGFFGVIAALFIVLGVRELRRRPSKRGYVFIGLGAIMLLGDKLSFLLAIVLISLGYFYIKSKRLHRDETYFQKQSLVDSIRWGQEPWVLRGVGIWHVIGEFHMDLSLAILESKETTVVVQGLVGDVDIIVPEDIGVSVTAAATFGQIRVARELESGLMNKLVWQSPNYHVSEHKVKLVVSYLVGDIDIKIL</sequence>
<dbReference type="NCBIfam" id="NF040535">
    <property type="entry name" value="LiaF_C_term"/>
    <property type="match status" value="1"/>
</dbReference>
<keyword evidence="1" id="KW-1133">Transmembrane helix</keyword>
<dbReference type="Pfam" id="PF22570">
    <property type="entry name" value="LiaF-TM"/>
    <property type="match status" value="1"/>
</dbReference>
<name>A0ABR5ABV2_9BACL</name>
<feature type="transmembrane region" description="Helical" evidence="1">
    <location>
        <begin position="56"/>
        <end position="87"/>
    </location>
</feature>
<evidence type="ECO:0000259" key="3">
    <source>
        <dbReference type="Pfam" id="PF22570"/>
    </source>
</evidence>
<evidence type="ECO:0000256" key="1">
    <source>
        <dbReference type="SAM" id="Phobius"/>
    </source>
</evidence>
<evidence type="ECO:0000313" key="5">
    <source>
        <dbReference type="Proteomes" id="UP000031967"/>
    </source>
</evidence>
<dbReference type="Proteomes" id="UP000031967">
    <property type="component" value="Unassembled WGS sequence"/>
</dbReference>